<dbReference type="Pfam" id="PF06330">
    <property type="entry name" value="TRI5"/>
    <property type="match status" value="1"/>
</dbReference>
<evidence type="ECO:0000256" key="2">
    <source>
        <dbReference type="ARBA" id="ARBA00023239"/>
    </source>
</evidence>
<name>A0A0C9TXQ9_PAXIN</name>
<dbReference type="OrthoDB" id="2998174at2759"/>
<dbReference type="EMBL" id="KN819364">
    <property type="protein sequence ID" value="KIJ12397.1"/>
    <property type="molecule type" value="Genomic_DNA"/>
</dbReference>
<dbReference type="InterPro" id="IPR008949">
    <property type="entry name" value="Isoprenoid_synthase_dom_sf"/>
</dbReference>
<evidence type="ECO:0000313" key="4">
    <source>
        <dbReference type="Proteomes" id="UP000053647"/>
    </source>
</evidence>
<dbReference type="Proteomes" id="UP000053647">
    <property type="component" value="Unassembled WGS sequence"/>
</dbReference>
<dbReference type="SUPFAM" id="SSF48576">
    <property type="entry name" value="Terpenoid synthases"/>
    <property type="match status" value="1"/>
</dbReference>
<evidence type="ECO:0000256" key="1">
    <source>
        <dbReference type="ARBA" id="ARBA00007946"/>
    </source>
</evidence>
<proteinExistence type="inferred from homology"/>
<keyword evidence="2" id="KW-0456">Lyase</keyword>
<dbReference type="GO" id="GO:0016838">
    <property type="term" value="F:carbon-oxygen lyase activity, acting on phosphates"/>
    <property type="evidence" value="ECO:0007669"/>
    <property type="project" value="InterPro"/>
</dbReference>
<evidence type="ECO:0000313" key="3">
    <source>
        <dbReference type="EMBL" id="KIJ12397.1"/>
    </source>
</evidence>
<reference evidence="4" key="2">
    <citation type="submission" date="2015-01" db="EMBL/GenBank/DDBJ databases">
        <title>Evolutionary Origins and Diversification of the Mycorrhizal Mutualists.</title>
        <authorList>
            <consortium name="DOE Joint Genome Institute"/>
            <consortium name="Mycorrhizal Genomics Consortium"/>
            <person name="Kohler A."/>
            <person name="Kuo A."/>
            <person name="Nagy L.G."/>
            <person name="Floudas D."/>
            <person name="Copeland A."/>
            <person name="Barry K.W."/>
            <person name="Cichocki N."/>
            <person name="Veneault-Fourrey C."/>
            <person name="LaButti K."/>
            <person name="Lindquist E.A."/>
            <person name="Lipzen A."/>
            <person name="Lundell T."/>
            <person name="Morin E."/>
            <person name="Murat C."/>
            <person name="Riley R."/>
            <person name="Ohm R."/>
            <person name="Sun H."/>
            <person name="Tunlid A."/>
            <person name="Henrissat B."/>
            <person name="Grigoriev I.V."/>
            <person name="Hibbett D.S."/>
            <person name="Martin F."/>
        </authorList>
    </citation>
    <scope>NUCLEOTIDE SEQUENCE [LARGE SCALE GENOMIC DNA]</scope>
    <source>
        <strain evidence="4">ATCC 200175</strain>
    </source>
</reference>
<comment type="similarity">
    <text evidence="1">Belongs to the trichodiene synthase family.</text>
</comment>
<accession>A0A0C9TXQ9</accession>
<dbReference type="SFLD" id="SFLDG01021">
    <property type="entry name" value="Trichodiene_Synthase_Like"/>
    <property type="match status" value="1"/>
</dbReference>
<keyword evidence="4" id="KW-1185">Reference proteome</keyword>
<sequence length="380" mass="42026">MLYMRQPFRLANSTFRAGWCSWTSYSNRPLRISVVSGARASSAFTALKSNESNVSQALPPLKQPIAQLSNASLIESVRTTIQLFLARCNIRAKFIPFDHAFYQQCLDAAAQGGFPMSSSSPFSMLTYLRKGTVYGATAGAHLDNPPLQTWLSLCTASFLFIDDIPKNLHWELPSMRLFNQRLVSGEKQGNVALDAVAGHLRRIPSVFGGPVSANLVTTSLLNAITGGVMEWDNRDMKVSVSAEQYPSYLRSMSGIGVAYAIMAFPPDIPLEEYIQALPEIDLLTSMANDLLSFYKEELAGERTNYIAILAARQGISRIEAFEQVGDLCAKLFEKIVIILDDSNDGAPGFSRAREVFEQYVEGMVAFHLSCDRYRLMEVGL</sequence>
<organism evidence="3 4">
    <name type="scientific">Paxillus involutus ATCC 200175</name>
    <dbReference type="NCBI Taxonomy" id="664439"/>
    <lineage>
        <taxon>Eukaryota</taxon>
        <taxon>Fungi</taxon>
        <taxon>Dikarya</taxon>
        <taxon>Basidiomycota</taxon>
        <taxon>Agaricomycotina</taxon>
        <taxon>Agaricomycetes</taxon>
        <taxon>Agaricomycetidae</taxon>
        <taxon>Boletales</taxon>
        <taxon>Paxilineae</taxon>
        <taxon>Paxillaceae</taxon>
        <taxon>Paxillus</taxon>
    </lineage>
</organism>
<gene>
    <name evidence="3" type="ORF">PAXINDRAFT_181593</name>
</gene>
<dbReference type="AlphaFoldDB" id="A0A0C9TXQ9"/>
<dbReference type="Gene3D" id="1.10.600.10">
    <property type="entry name" value="Farnesyl Diphosphate Synthase"/>
    <property type="match status" value="1"/>
</dbReference>
<reference evidence="3 4" key="1">
    <citation type="submission" date="2014-06" db="EMBL/GenBank/DDBJ databases">
        <authorList>
            <consortium name="DOE Joint Genome Institute"/>
            <person name="Kuo A."/>
            <person name="Kohler A."/>
            <person name="Nagy L.G."/>
            <person name="Floudas D."/>
            <person name="Copeland A."/>
            <person name="Barry K.W."/>
            <person name="Cichocki N."/>
            <person name="Veneault-Fourrey C."/>
            <person name="LaButti K."/>
            <person name="Lindquist E.A."/>
            <person name="Lipzen A."/>
            <person name="Lundell T."/>
            <person name="Morin E."/>
            <person name="Murat C."/>
            <person name="Sun H."/>
            <person name="Tunlid A."/>
            <person name="Henrissat B."/>
            <person name="Grigoriev I.V."/>
            <person name="Hibbett D.S."/>
            <person name="Martin F."/>
            <person name="Nordberg H.P."/>
            <person name="Cantor M.N."/>
            <person name="Hua S.X."/>
        </authorList>
    </citation>
    <scope>NUCLEOTIDE SEQUENCE [LARGE SCALE GENOMIC DNA]</scope>
    <source>
        <strain evidence="3 4">ATCC 200175</strain>
    </source>
</reference>
<dbReference type="InterPro" id="IPR024652">
    <property type="entry name" value="Trichodiene_synth"/>
</dbReference>
<dbReference type="HOGENOM" id="CLU_052212_0_2_1"/>
<dbReference type="SFLD" id="SFLDS00005">
    <property type="entry name" value="Isoprenoid_Synthase_Type_I"/>
    <property type="match status" value="1"/>
</dbReference>
<evidence type="ECO:0008006" key="5">
    <source>
        <dbReference type="Google" id="ProtNLM"/>
    </source>
</evidence>
<protein>
    <recommendedName>
        <fullName evidence="5">Terpene synthase</fullName>
    </recommendedName>
</protein>